<dbReference type="EMBL" id="JACIJP010000002">
    <property type="protein sequence ID" value="MBB6124025.1"/>
    <property type="molecule type" value="Genomic_DNA"/>
</dbReference>
<dbReference type="InterPro" id="IPR007396">
    <property type="entry name" value="TR_PAI2-type"/>
</dbReference>
<dbReference type="AlphaFoldDB" id="A0A841J659"/>
<dbReference type="SUPFAM" id="SSF50475">
    <property type="entry name" value="FMN-binding split barrel"/>
    <property type="match status" value="1"/>
</dbReference>
<dbReference type="PANTHER" id="PTHR35802:SF1">
    <property type="entry name" value="PROTEASE SYNTHASE AND SPORULATION PROTEIN PAI 2"/>
    <property type="match status" value="1"/>
</dbReference>
<evidence type="ECO:0000256" key="1">
    <source>
        <dbReference type="SAM" id="MobiDB-lite"/>
    </source>
</evidence>
<accession>A0A841J659</accession>
<evidence type="ECO:0000313" key="3">
    <source>
        <dbReference type="Proteomes" id="UP000552700"/>
    </source>
</evidence>
<dbReference type="Gene3D" id="2.30.110.10">
    <property type="entry name" value="Electron Transport, Fmn-binding Protein, Chain A"/>
    <property type="match status" value="1"/>
</dbReference>
<reference evidence="2 3" key="1">
    <citation type="submission" date="2020-08" db="EMBL/GenBank/DDBJ databases">
        <title>Genomic Encyclopedia of Type Strains, Phase IV (KMG-IV): sequencing the most valuable type-strain genomes for metagenomic binning, comparative biology and taxonomic classification.</title>
        <authorList>
            <person name="Goeker M."/>
        </authorList>
    </citation>
    <scope>NUCLEOTIDE SEQUENCE [LARGE SCALE GENOMIC DNA]</scope>
    <source>
        <strain evidence="2 3">DSM 102255</strain>
    </source>
</reference>
<protein>
    <submittedName>
        <fullName evidence="2">Transcriptional regulator</fullName>
    </submittedName>
</protein>
<dbReference type="PANTHER" id="PTHR35802">
    <property type="entry name" value="PROTEASE SYNTHASE AND SPORULATION PROTEIN PAI 2"/>
    <property type="match status" value="1"/>
</dbReference>
<organism evidence="2 3">
    <name type="scientific">Sphingobium subterraneum</name>
    <dbReference type="NCBI Taxonomy" id="627688"/>
    <lineage>
        <taxon>Bacteria</taxon>
        <taxon>Pseudomonadati</taxon>
        <taxon>Pseudomonadota</taxon>
        <taxon>Alphaproteobacteria</taxon>
        <taxon>Sphingomonadales</taxon>
        <taxon>Sphingomonadaceae</taxon>
        <taxon>Sphingobium</taxon>
    </lineage>
</organism>
<proteinExistence type="predicted"/>
<dbReference type="InterPro" id="IPR012349">
    <property type="entry name" value="Split_barrel_FMN-bd"/>
</dbReference>
<dbReference type="RefSeq" id="WP_184079629.1">
    <property type="nucleotide sequence ID" value="NZ_JACIJP010000002.1"/>
</dbReference>
<dbReference type="Pfam" id="PF04299">
    <property type="entry name" value="FMN_bind_2"/>
    <property type="match status" value="1"/>
</dbReference>
<name>A0A841J659_9SPHN</name>
<dbReference type="Proteomes" id="UP000552700">
    <property type="component" value="Unassembled WGS sequence"/>
</dbReference>
<comment type="caution">
    <text evidence="2">The sequence shown here is derived from an EMBL/GenBank/DDBJ whole genome shotgun (WGS) entry which is preliminary data.</text>
</comment>
<gene>
    <name evidence="2" type="ORF">FHS92_001754</name>
</gene>
<feature type="region of interest" description="Disordered" evidence="1">
    <location>
        <begin position="1"/>
        <end position="29"/>
    </location>
</feature>
<sequence length="228" mass="24921">MTTDGKEGGERSVTAAGASAPTPRSPFERYGDADVRRVIDHAPLAWVMASDGFTASQLPLVGVYSETGTLTDIVGHFALNNPLRAAFAVNPMATILFNGPEGYVSPSHAGNRQWGPTWNHAHVRLRVEMTVDARTTDEALALLIDHVERTMDRPWTADELGSRYEGMAQRIIGFRGRVLDCVARFKLGQDEHPDVLASILATHENAELVEWMRAFNAPTLKPKDGTDG</sequence>
<feature type="compositionally biased region" description="Basic and acidic residues" evidence="1">
    <location>
        <begin position="1"/>
        <end position="10"/>
    </location>
</feature>
<evidence type="ECO:0000313" key="2">
    <source>
        <dbReference type="EMBL" id="MBB6124025.1"/>
    </source>
</evidence>
<keyword evidence="3" id="KW-1185">Reference proteome</keyword>